<dbReference type="EMBL" id="BPLR01020236">
    <property type="protein sequence ID" value="GIX76186.1"/>
    <property type="molecule type" value="Genomic_DNA"/>
</dbReference>
<evidence type="ECO:0000313" key="2">
    <source>
        <dbReference type="Proteomes" id="UP001054945"/>
    </source>
</evidence>
<protein>
    <submittedName>
        <fullName evidence="1">Protein ecdysoneless homolog</fullName>
    </submittedName>
</protein>
<dbReference type="InterPro" id="IPR010770">
    <property type="entry name" value="Ecd"/>
</dbReference>
<dbReference type="GO" id="GO:0005634">
    <property type="term" value="C:nucleus"/>
    <property type="evidence" value="ECO:0007669"/>
    <property type="project" value="TreeGrafter"/>
</dbReference>
<dbReference type="PANTHER" id="PTHR13060:SF0">
    <property type="entry name" value="PROTEIN ECDYSONELESS HOMOLOG"/>
    <property type="match status" value="1"/>
</dbReference>
<accession>A0AAV4MUQ7</accession>
<comment type="caution">
    <text evidence="1">The sequence shown here is derived from an EMBL/GenBank/DDBJ whole genome shotgun (WGS) entry which is preliminary data.</text>
</comment>
<keyword evidence="2" id="KW-1185">Reference proteome</keyword>
<dbReference type="PANTHER" id="PTHR13060">
    <property type="entry name" value="SGT1 PROTEIN HSGT1 SUPPRESSOR OF GCR2"/>
    <property type="match status" value="1"/>
</dbReference>
<reference evidence="1 2" key="1">
    <citation type="submission" date="2021-06" db="EMBL/GenBank/DDBJ databases">
        <title>Caerostris extrusa draft genome.</title>
        <authorList>
            <person name="Kono N."/>
            <person name="Arakawa K."/>
        </authorList>
    </citation>
    <scope>NUCLEOTIDE SEQUENCE [LARGE SCALE GENOMIC DNA]</scope>
</reference>
<gene>
    <name evidence="1" type="primary">ECD</name>
    <name evidence="1" type="ORF">CEXT_704761</name>
</gene>
<dbReference type="AlphaFoldDB" id="A0AAV4MUQ7"/>
<sequence length="139" mass="16044">MAASMDISENTVIYKLFCANNDGNYNTISHEALEIFAEKYVSQITGFLRRYIWQNDPFNLRIAEPGSFPHLEGVTTFEDNVEDEWFIVYLLFYLSERDRNLVIQIQDNDGEFLLIEAADSLPNWSASATRLSLKLHIIS</sequence>
<proteinExistence type="predicted"/>
<organism evidence="1 2">
    <name type="scientific">Caerostris extrusa</name>
    <name type="common">Bark spider</name>
    <name type="synonym">Caerostris bankana</name>
    <dbReference type="NCBI Taxonomy" id="172846"/>
    <lineage>
        <taxon>Eukaryota</taxon>
        <taxon>Metazoa</taxon>
        <taxon>Ecdysozoa</taxon>
        <taxon>Arthropoda</taxon>
        <taxon>Chelicerata</taxon>
        <taxon>Arachnida</taxon>
        <taxon>Araneae</taxon>
        <taxon>Araneomorphae</taxon>
        <taxon>Entelegynae</taxon>
        <taxon>Araneoidea</taxon>
        <taxon>Araneidae</taxon>
        <taxon>Caerostris</taxon>
    </lineage>
</organism>
<evidence type="ECO:0000313" key="1">
    <source>
        <dbReference type="EMBL" id="GIX76186.1"/>
    </source>
</evidence>
<dbReference type="Pfam" id="PF07093">
    <property type="entry name" value="SGT1"/>
    <property type="match status" value="1"/>
</dbReference>
<dbReference type="Proteomes" id="UP001054945">
    <property type="component" value="Unassembled WGS sequence"/>
</dbReference>
<name>A0AAV4MUQ7_CAEEX</name>